<organism evidence="1 2">
    <name type="scientific">Penicillium canescens</name>
    <dbReference type="NCBI Taxonomy" id="5083"/>
    <lineage>
        <taxon>Eukaryota</taxon>
        <taxon>Fungi</taxon>
        <taxon>Dikarya</taxon>
        <taxon>Ascomycota</taxon>
        <taxon>Pezizomycotina</taxon>
        <taxon>Eurotiomycetes</taxon>
        <taxon>Eurotiomycetidae</taxon>
        <taxon>Eurotiales</taxon>
        <taxon>Aspergillaceae</taxon>
        <taxon>Penicillium</taxon>
    </lineage>
</organism>
<proteinExistence type="predicted"/>
<dbReference type="Proteomes" id="UP001219568">
    <property type="component" value="Unassembled WGS sequence"/>
</dbReference>
<dbReference type="EMBL" id="JAQJZL010000005">
    <property type="protein sequence ID" value="KAJ6041478.1"/>
    <property type="molecule type" value="Genomic_DNA"/>
</dbReference>
<dbReference type="AlphaFoldDB" id="A0AAD6ID94"/>
<reference evidence="1" key="2">
    <citation type="submission" date="2023-01" db="EMBL/GenBank/DDBJ databases">
        <authorList>
            <person name="Petersen C."/>
        </authorList>
    </citation>
    <scope>NUCLEOTIDE SEQUENCE</scope>
    <source>
        <strain evidence="1">IBT 15450</strain>
    </source>
</reference>
<protein>
    <submittedName>
        <fullName evidence="1">Uncharacterized protein</fullName>
    </submittedName>
</protein>
<accession>A0AAD6ID94</accession>
<reference evidence="1" key="1">
    <citation type="journal article" date="2023" name="IMA Fungus">
        <title>Comparative genomic study of the Penicillium genus elucidates a diverse pangenome and 15 lateral gene transfer events.</title>
        <authorList>
            <person name="Petersen C."/>
            <person name="Sorensen T."/>
            <person name="Nielsen M.R."/>
            <person name="Sondergaard T.E."/>
            <person name="Sorensen J.L."/>
            <person name="Fitzpatrick D.A."/>
            <person name="Frisvad J.C."/>
            <person name="Nielsen K.L."/>
        </authorList>
    </citation>
    <scope>NUCLEOTIDE SEQUENCE</scope>
    <source>
        <strain evidence="1">IBT 15450</strain>
    </source>
</reference>
<sequence length="389" mass="44590">MALSAIECLPPEIIETIYLDALEVNLARASKVIAAAVSREAVYNSFMIQALWNDPQDCVRPRYSDREFVYMDVRCIKRDYRESPGFQSELRLAAYRPLLISDQKELQRKVMSCRWFNIHRLERVLPTLLALTLDAILLQEKTRFPSKAIQRREWSGTSTMDAFRALRVHTNDGSPKRLRIMDQFAIEAEYSVPEHGRSHIIRPVRVFSLPDKALHGPWCDDRVNLLVALRRAFGKRFARHDLSYSAMRQQTLAPVISGMACLQGIKDAIAEGNRLALLYLLDIRENFRPVATNILHQTLFPDQLLKMAIHTHTPDFDIIKLLIRARPFARSCNLVKWTIATSLPGSVNETRLLCCLHQYSAVGSRNSLCRALWPNPGSERSLLAEEPWL</sequence>
<gene>
    <name evidence="1" type="ORF">N7460_006868</name>
</gene>
<name>A0AAD6ID94_PENCN</name>
<evidence type="ECO:0000313" key="1">
    <source>
        <dbReference type="EMBL" id="KAJ6041478.1"/>
    </source>
</evidence>
<keyword evidence="2" id="KW-1185">Reference proteome</keyword>
<comment type="caution">
    <text evidence="1">The sequence shown here is derived from an EMBL/GenBank/DDBJ whole genome shotgun (WGS) entry which is preliminary data.</text>
</comment>
<evidence type="ECO:0000313" key="2">
    <source>
        <dbReference type="Proteomes" id="UP001219568"/>
    </source>
</evidence>